<evidence type="ECO:0000256" key="14">
    <source>
        <dbReference type="SAM" id="MobiDB-lite"/>
    </source>
</evidence>
<dbReference type="GO" id="GO:0008013">
    <property type="term" value="F:beta-catenin binding"/>
    <property type="evidence" value="ECO:0007669"/>
    <property type="project" value="TreeGrafter"/>
</dbReference>
<keyword evidence="7" id="KW-0963">Cytoplasm</keyword>
<evidence type="ECO:0000256" key="3">
    <source>
        <dbReference type="ARBA" id="ARBA00004413"/>
    </source>
</evidence>
<organism evidence="15 16">
    <name type="scientific">Sander lucioperca</name>
    <name type="common">Pike-perch</name>
    <name type="synonym">Perca lucioperca</name>
    <dbReference type="NCBI Taxonomy" id="283035"/>
    <lineage>
        <taxon>Eukaryota</taxon>
        <taxon>Metazoa</taxon>
        <taxon>Chordata</taxon>
        <taxon>Craniata</taxon>
        <taxon>Vertebrata</taxon>
        <taxon>Euteleostomi</taxon>
        <taxon>Actinopterygii</taxon>
        <taxon>Neopterygii</taxon>
        <taxon>Teleostei</taxon>
        <taxon>Neoteleostei</taxon>
        <taxon>Acanthomorphata</taxon>
        <taxon>Eupercaria</taxon>
        <taxon>Perciformes</taxon>
        <taxon>Percoidei</taxon>
        <taxon>Percidae</taxon>
        <taxon>Luciopercinae</taxon>
        <taxon>Sander</taxon>
    </lineage>
</organism>
<feature type="compositionally biased region" description="Basic residues" evidence="14">
    <location>
        <begin position="858"/>
        <end position="868"/>
    </location>
</feature>
<accession>A0A8C9X7T0</accession>
<dbReference type="GO" id="GO:0045296">
    <property type="term" value="F:cadherin binding"/>
    <property type="evidence" value="ECO:0007669"/>
    <property type="project" value="InterPro"/>
</dbReference>
<keyword evidence="12" id="KW-0539">Nucleus</keyword>
<dbReference type="GO" id="GO:0005634">
    <property type="term" value="C:nucleus"/>
    <property type="evidence" value="ECO:0007669"/>
    <property type="project" value="UniProtKB-SubCell"/>
</dbReference>
<dbReference type="Pfam" id="PF01044">
    <property type="entry name" value="Vinculin"/>
    <property type="match status" value="2"/>
</dbReference>
<dbReference type="GO" id="GO:0005198">
    <property type="term" value="F:structural molecule activity"/>
    <property type="evidence" value="ECO:0007669"/>
    <property type="project" value="InterPro"/>
</dbReference>
<dbReference type="GO" id="GO:0005912">
    <property type="term" value="C:adherens junction"/>
    <property type="evidence" value="ECO:0007669"/>
    <property type="project" value="UniProtKB-SubCell"/>
</dbReference>
<evidence type="ECO:0000256" key="13">
    <source>
        <dbReference type="ARBA" id="ARBA00044775"/>
    </source>
</evidence>
<dbReference type="GeneTree" id="ENSGT01030000234543"/>
<dbReference type="PANTHER" id="PTHR18914">
    <property type="entry name" value="ALPHA CATENIN"/>
    <property type="match status" value="1"/>
</dbReference>
<keyword evidence="8" id="KW-0130">Cell adhesion</keyword>
<evidence type="ECO:0000256" key="4">
    <source>
        <dbReference type="ARBA" id="ARBA00004536"/>
    </source>
</evidence>
<dbReference type="GO" id="GO:0015629">
    <property type="term" value="C:actin cytoskeleton"/>
    <property type="evidence" value="ECO:0007669"/>
    <property type="project" value="InterPro"/>
</dbReference>
<feature type="region of interest" description="Disordered" evidence="14">
    <location>
        <begin position="839"/>
        <end position="871"/>
    </location>
</feature>
<reference evidence="15" key="1">
    <citation type="submission" date="2025-08" db="UniProtKB">
        <authorList>
            <consortium name="Ensembl"/>
        </authorList>
    </citation>
    <scope>IDENTIFICATION</scope>
</reference>
<reference evidence="15" key="2">
    <citation type="submission" date="2025-09" db="UniProtKB">
        <authorList>
            <consortium name="Ensembl"/>
        </authorList>
    </citation>
    <scope>IDENTIFICATION</scope>
</reference>
<keyword evidence="16" id="KW-1185">Reference proteome</keyword>
<feature type="compositionally biased region" description="Basic and acidic residues" evidence="14">
    <location>
        <begin position="839"/>
        <end position="855"/>
    </location>
</feature>
<evidence type="ECO:0000313" key="15">
    <source>
        <dbReference type="Ensembl" id="ENSSLUP00000006522.1"/>
    </source>
</evidence>
<dbReference type="Gene3D" id="1.20.120.230">
    <property type="entry name" value="Alpha-catenin/vinculin-like"/>
    <property type="match status" value="6"/>
</dbReference>
<name>A0A8C9X7T0_SANLU</name>
<dbReference type="GO" id="GO:0016477">
    <property type="term" value="P:cell migration"/>
    <property type="evidence" value="ECO:0007669"/>
    <property type="project" value="TreeGrafter"/>
</dbReference>
<dbReference type="GO" id="GO:0051015">
    <property type="term" value="F:actin filament binding"/>
    <property type="evidence" value="ECO:0007669"/>
    <property type="project" value="InterPro"/>
</dbReference>
<sequence length="883" mass="98217">MTNINTANINTANINFKWDPKSLEIRTLAVERLLEPLVTQVTTLVNSSNKGPSNKKKGRSKKAHVLAASVENATQNFLEKGEKIAKESQFLKDELTAAVEDVRKQGILKMHIASGEFAEDPCSSVKRGNMVRAARALLSAVTHLLVLADMSDVYKLLLQLKLVEENLVKVRNAGTEQDLGIQYKALKPEVDKLNMMAAKRQQELKDVHHKDQMAAARGVLQRNIPMLYTASRACLQHPDVAAYKANRDLIYKQLQHAVSGISNAAQATATEDSALSQPAGGGELAYALNNFDKQIIVDPLAFSEERFRPSLEERLESIISGAALMADSSCTRDDRRERIVAECNSVRQALQDLLSEYMGNAGRKDRSDALNTAIDRMTKKTRDLRRQLRKAVMDHVSDSFLETNVPLLVLIEAAKNGNEKEVKEYAQVFREHANKLIEVANLACSISNNEEGVKLVRMAASQLETLCPQVINAALALAAKPNSKVAQDNMDLFKEQWEKQVRILTDAVDDITSIDDFLCVSENHILEDVNKCVIALQEKDVDGLDRTAGAIRGRAARVVHVVTSEMDNYEPGIYTEKVLEATKLLTDTVMPRFTEQVESAVEALSANPSLPVDENEFIDASRLVYDGIRDIRKAVLMIRTPEELDDSDFETEDFDVRSRTSVQTEDDQLIAGQSARAIMAQLPQEQKAKIAEQVASFQEEKSKLDAEVSKWDDSGNDIIVLAKQMCMIMMEMTDFTSHFSSPCPDSTCKQDLLAYLQRIALYCHQLNICSKVKAEVQNLGGELVVSGLDSAMSLIQAAKNLMNTVVSTVKASYVASTKYQKSKNMESLNMPAISWRMKAPEKKPLVKREKQDDGQTNRVKRSSQKKHINPVQALSEFKAMDSI</sequence>
<evidence type="ECO:0000256" key="5">
    <source>
        <dbReference type="ARBA" id="ARBA00008376"/>
    </source>
</evidence>
<keyword evidence="10" id="KW-0472">Membrane</keyword>
<evidence type="ECO:0000256" key="10">
    <source>
        <dbReference type="ARBA" id="ARBA00023136"/>
    </source>
</evidence>
<dbReference type="InterPro" id="IPR036723">
    <property type="entry name" value="Alpha-catenin/vinculin-like_sf"/>
</dbReference>
<keyword evidence="6" id="KW-1003">Cell membrane</keyword>
<keyword evidence="9" id="KW-0965">Cell junction</keyword>
<dbReference type="PANTHER" id="PTHR18914:SF24">
    <property type="entry name" value="CATENIN ALPHA-1"/>
    <property type="match status" value="1"/>
</dbReference>
<dbReference type="InterPro" id="IPR006077">
    <property type="entry name" value="Vinculin/catenin"/>
</dbReference>
<dbReference type="FunFam" id="1.20.120.230:FF:000012">
    <property type="entry name" value="Catenin alpha-2 isoform 1"/>
    <property type="match status" value="1"/>
</dbReference>
<evidence type="ECO:0000256" key="6">
    <source>
        <dbReference type="ARBA" id="ARBA00022475"/>
    </source>
</evidence>
<dbReference type="AlphaFoldDB" id="A0A8C9X7T0"/>
<dbReference type="Ensembl" id="ENSSLUT00000006686.1">
    <property type="protein sequence ID" value="ENSSLUP00000006522.1"/>
    <property type="gene ID" value="ENSSLUG00000002150.1"/>
</dbReference>
<proteinExistence type="inferred from homology"/>
<dbReference type="InterPro" id="IPR001033">
    <property type="entry name" value="Alpha_catenin"/>
</dbReference>
<dbReference type="InterPro" id="IPR000633">
    <property type="entry name" value="Vinculin_CS"/>
</dbReference>
<evidence type="ECO:0000256" key="9">
    <source>
        <dbReference type="ARBA" id="ARBA00022949"/>
    </source>
</evidence>
<evidence type="ECO:0000256" key="7">
    <source>
        <dbReference type="ARBA" id="ARBA00022490"/>
    </source>
</evidence>
<evidence type="ECO:0000256" key="12">
    <source>
        <dbReference type="ARBA" id="ARBA00023242"/>
    </source>
</evidence>
<evidence type="ECO:0000256" key="11">
    <source>
        <dbReference type="ARBA" id="ARBA00023212"/>
    </source>
</evidence>
<dbReference type="PROSITE" id="PS00663">
    <property type="entry name" value="VINCULIN_1"/>
    <property type="match status" value="1"/>
</dbReference>
<evidence type="ECO:0000256" key="2">
    <source>
        <dbReference type="ARBA" id="ARBA00004245"/>
    </source>
</evidence>
<protein>
    <recommendedName>
        <fullName evidence="13">Catenin alpha-1</fullName>
    </recommendedName>
</protein>
<dbReference type="FunFam" id="1.20.120.230:FF:000011">
    <property type="entry name" value="Catenin alpha 1"/>
    <property type="match status" value="1"/>
</dbReference>
<keyword evidence="11" id="KW-0206">Cytoskeleton</keyword>
<evidence type="ECO:0000313" key="16">
    <source>
        <dbReference type="Proteomes" id="UP000694568"/>
    </source>
</evidence>
<dbReference type="FunFam" id="1.20.120.230:FF:000006">
    <property type="entry name" value="Catenin alpha 1"/>
    <property type="match status" value="1"/>
</dbReference>
<evidence type="ECO:0000256" key="1">
    <source>
        <dbReference type="ARBA" id="ARBA00004123"/>
    </source>
</evidence>
<gene>
    <name evidence="15" type="primary">ctnna1</name>
</gene>
<comment type="similarity">
    <text evidence="5">Belongs to the vinculin/alpha-catenin family.</text>
</comment>
<dbReference type="Gene3D" id="6.10.250.2510">
    <property type="match status" value="1"/>
</dbReference>
<comment type="subcellular location">
    <subcellularLocation>
        <location evidence="4">Cell junction</location>
        <location evidence="4">Adherens junction</location>
    </subcellularLocation>
    <subcellularLocation>
        <location evidence="3">Cell membrane</location>
        <topology evidence="3">Peripheral membrane protein</topology>
        <orientation evidence="3">Cytoplasmic side</orientation>
    </subcellularLocation>
    <subcellularLocation>
        <location evidence="2">Cytoplasm</location>
        <location evidence="2">Cytoskeleton</location>
    </subcellularLocation>
    <subcellularLocation>
        <location evidence="1">Nucleus</location>
    </subcellularLocation>
</comment>
<evidence type="ECO:0000256" key="8">
    <source>
        <dbReference type="ARBA" id="ARBA00022889"/>
    </source>
</evidence>
<dbReference type="SUPFAM" id="SSF47220">
    <property type="entry name" value="alpha-catenin/vinculin-like"/>
    <property type="match status" value="4"/>
</dbReference>
<dbReference type="FunFam" id="1.20.120.230:FF:000008">
    <property type="entry name" value="Catenin alpha 1"/>
    <property type="match status" value="1"/>
</dbReference>
<dbReference type="GO" id="GO:0016342">
    <property type="term" value="C:catenin complex"/>
    <property type="evidence" value="ECO:0007669"/>
    <property type="project" value="TreeGrafter"/>
</dbReference>
<dbReference type="PRINTS" id="PR00805">
    <property type="entry name" value="ALPHACATENIN"/>
</dbReference>
<dbReference type="GO" id="GO:0098609">
    <property type="term" value="P:cell-cell adhesion"/>
    <property type="evidence" value="ECO:0007669"/>
    <property type="project" value="TreeGrafter"/>
</dbReference>
<dbReference type="Proteomes" id="UP000694568">
    <property type="component" value="Unplaced"/>
</dbReference>